<evidence type="ECO:0000313" key="1">
    <source>
        <dbReference type="EMBL" id="KAI8011026.1"/>
    </source>
</evidence>
<dbReference type="Proteomes" id="UP001060215">
    <property type="component" value="Chromosome 5"/>
</dbReference>
<dbReference type="EMBL" id="CM045762">
    <property type="protein sequence ID" value="KAI8011026.1"/>
    <property type="molecule type" value="Genomic_DNA"/>
</dbReference>
<reference evidence="1 2" key="1">
    <citation type="journal article" date="2022" name="Plant J.">
        <title>Chromosome-level genome of Camellia lanceoleosa provides a valuable resource for understanding genome evolution and self-incompatibility.</title>
        <authorList>
            <person name="Gong W."/>
            <person name="Xiao S."/>
            <person name="Wang L."/>
            <person name="Liao Z."/>
            <person name="Chang Y."/>
            <person name="Mo W."/>
            <person name="Hu G."/>
            <person name="Li W."/>
            <person name="Zhao G."/>
            <person name="Zhu H."/>
            <person name="Hu X."/>
            <person name="Ji K."/>
            <person name="Xiang X."/>
            <person name="Song Q."/>
            <person name="Yuan D."/>
            <person name="Jin S."/>
            <person name="Zhang L."/>
        </authorList>
    </citation>
    <scope>NUCLEOTIDE SEQUENCE [LARGE SCALE GENOMIC DNA]</scope>
    <source>
        <strain evidence="1">SQ_2022a</strain>
    </source>
</reference>
<comment type="caution">
    <text evidence="1">The sequence shown here is derived from an EMBL/GenBank/DDBJ whole genome shotgun (WGS) entry which is preliminary data.</text>
</comment>
<organism evidence="1 2">
    <name type="scientific">Camellia lanceoleosa</name>
    <dbReference type="NCBI Taxonomy" id="1840588"/>
    <lineage>
        <taxon>Eukaryota</taxon>
        <taxon>Viridiplantae</taxon>
        <taxon>Streptophyta</taxon>
        <taxon>Embryophyta</taxon>
        <taxon>Tracheophyta</taxon>
        <taxon>Spermatophyta</taxon>
        <taxon>Magnoliopsida</taxon>
        <taxon>eudicotyledons</taxon>
        <taxon>Gunneridae</taxon>
        <taxon>Pentapetalae</taxon>
        <taxon>asterids</taxon>
        <taxon>Ericales</taxon>
        <taxon>Theaceae</taxon>
        <taxon>Camellia</taxon>
    </lineage>
</organism>
<accession>A0ACC0HD32</accession>
<name>A0ACC0HD32_9ERIC</name>
<evidence type="ECO:0000313" key="2">
    <source>
        <dbReference type="Proteomes" id="UP001060215"/>
    </source>
</evidence>
<gene>
    <name evidence="1" type="ORF">LOK49_LG06G01520</name>
</gene>
<proteinExistence type="predicted"/>
<keyword evidence="2" id="KW-1185">Reference proteome</keyword>
<protein>
    <submittedName>
        <fullName evidence="1">Uncharacterized protein</fullName>
    </submittedName>
</protein>
<sequence>MALVTEGIELPLRMAGFGVLHRNETSGALSRLTISKSSFIKDKVRSVLEFINYTYEIFGFTYDLKLSTAKCFMNCEVSLILEHKYKQLQQMSDDPMNQITLQISAVEELFTILLCCHYVATLMAIKEKKKAIQLFAEPNMRPHEWGTNDCIGKSFR</sequence>